<protein>
    <recommendedName>
        <fullName evidence="3">Glucose-methanol-choline oxidoreductase N-terminal domain-containing protein</fullName>
    </recommendedName>
</protein>
<accession>A0ABR1U9S8</accession>
<evidence type="ECO:0000256" key="1">
    <source>
        <dbReference type="ARBA" id="ARBA00010790"/>
    </source>
</evidence>
<dbReference type="Pfam" id="PF00732">
    <property type="entry name" value="GMC_oxred_N"/>
    <property type="match status" value="1"/>
</dbReference>
<name>A0ABR1U9S8_9PEZI</name>
<dbReference type="PANTHER" id="PTHR11552:SF213">
    <property type="entry name" value="DEHYDROGENASE, PUTATIVE-RELATED"/>
    <property type="match status" value="1"/>
</dbReference>
<reference evidence="4 5" key="1">
    <citation type="submission" date="2023-01" db="EMBL/GenBank/DDBJ databases">
        <title>Analysis of 21 Apiospora genomes using comparative genomics revels a genus with tremendous synthesis potential of carbohydrate active enzymes and secondary metabolites.</title>
        <authorList>
            <person name="Sorensen T."/>
        </authorList>
    </citation>
    <scope>NUCLEOTIDE SEQUENCE [LARGE SCALE GENOMIC DNA]</scope>
    <source>
        <strain evidence="4 5">CBS 33761</strain>
    </source>
</reference>
<dbReference type="SUPFAM" id="SSF54373">
    <property type="entry name" value="FAD-linked reductases, C-terminal domain"/>
    <property type="match status" value="1"/>
</dbReference>
<dbReference type="Gene3D" id="3.30.560.10">
    <property type="entry name" value="Glucose Oxidase, domain 3"/>
    <property type="match status" value="1"/>
</dbReference>
<proteinExistence type="inferred from homology"/>
<dbReference type="InterPro" id="IPR007867">
    <property type="entry name" value="GMC_OxRtase_C"/>
</dbReference>
<comment type="caution">
    <text evidence="4">The sequence shown here is derived from an EMBL/GenBank/DDBJ whole genome shotgun (WGS) entry which is preliminary data.</text>
</comment>
<dbReference type="Proteomes" id="UP001444661">
    <property type="component" value="Unassembled WGS sequence"/>
</dbReference>
<evidence type="ECO:0000313" key="5">
    <source>
        <dbReference type="Proteomes" id="UP001444661"/>
    </source>
</evidence>
<feature type="chain" id="PRO_5045869942" description="Glucose-methanol-choline oxidoreductase N-terminal domain-containing protein" evidence="2">
    <location>
        <begin position="17"/>
        <end position="678"/>
    </location>
</feature>
<evidence type="ECO:0000256" key="2">
    <source>
        <dbReference type="SAM" id="SignalP"/>
    </source>
</evidence>
<dbReference type="InterPro" id="IPR012132">
    <property type="entry name" value="GMC_OxRdtase"/>
</dbReference>
<dbReference type="PANTHER" id="PTHR11552">
    <property type="entry name" value="GLUCOSE-METHANOL-CHOLINE GMC OXIDOREDUCTASE"/>
    <property type="match status" value="1"/>
</dbReference>
<organism evidence="4 5">
    <name type="scientific">Apiospora rasikravindrae</name>
    <dbReference type="NCBI Taxonomy" id="990691"/>
    <lineage>
        <taxon>Eukaryota</taxon>
        <taxon>Fungi</taxon>
        <taxon>Dikarya</taxon>
        <taxon>Ascomycota</taxon>
        <taxon>Pezizomycotina</taxon>
        <taxon>Sordariomycetes</taxon>
        <taxon>Xylariomycetidae</taxon>
        <taxon>Amphisphaeriales</taxon>
        <taxon>Apiosporaceae</taxon>
        <taxon>Apiospora</taxon>
    </lineage>
</organism>
<dbReference type="Pfam" id="PF05199">
    <property type="entry name" value="GMC_oxred_C"/>
    <property type="match status" value="1"/>
</dbReference>
<dbReference type="Pfam" id="PF13450">
    <property type="entry name" value="NAD_binding_8"/>
    <property type="match status" value="1"/>
</dbReference>
<comment type="similarity">
    <text evidence="1">Belongs to the GMC oxidoreductase family.</text>
</comment>
<dbReference type="SUPFAM" id="SSF51905">
    <property type="entry name" value="FAD/NAD(P)-binding domain"/>
    <property type="match status" value="1"/>
</dbReference>
<evidence type="ECO:0000313" key="4">
    <source>
        <dbReference type="EMBL" id="KAK8055645.1"/>
    </source>
</evidence>
<keyword evidence="2" id="KW-0732">Signal</keyword>
<dbReference type="PROSITE" id="PS00624">
    <property type="entry name" value="GMC_OXRED_2"/>
    <property type="match status" value="1"/>
</dbReference>
<dbReference type="Gene3D" id="3.50.50.60">
    <property type="entry name" value="FAD/NAD(P)-binding domain"/>
    <property type="match status" value="1"/>
</dbReference>
<dbReference type="PIRSF" id="PIRSF000137">
    <property type="entry name" value="Alcohol_oxidase"/>
    <property type="match status" value="1"/>
</dbReference>
<sequence length="678" mass="72796">MKAAVSAALLAGTASAFNDWTFPIHPEQDIYGPNGDNYPSAGPQANSTYEYVVVGSGPGGAPLAARLALAGHSVLVIDAGEDHGTDRQLEVPALHPYASEYNPSRWDYFVNHYANETQAIRDTKMTYVTPKGEYYVGTNPPEGSVRKGVLYPRAGTLGGCSQHNALVTVKPTRNDWNHIAAITGDDSWEADKMQAYFEKMESCNYLPNSIAGHGFGGWLQTRLTPVGLIAEDLKVASLVVAAATAMGKGLLGKLVHTVTGLLEILALDINNPGKNRDSLEQIYQIPLAMDENYSRSSPRTLLLDVARATNDDGSKKYKLDIALNTLVTKVNFDTTATTPKATGVDYLVGKSLYRADPRASTEDGGIPGSVYASREVIVSAGAFNTPQLLKLSGVGPKEELETHDIPVVKNLPGVGGNMQDRYEVGVVGKAPTPFALLEKCKFLNGTDPCYDQWTHGVGGTLKGGYTTNGIAFGFLHHSSQADKNDDQDLFLGGVPAFFNGYFPGYSVHATSDLSIWTWLTLKAHSRNNAGTVNITSANPRDTPQITFHSLGEGVGGEQDLQAVLEGMKYGIEAFEGLVPLDGAFDRVWPPPEVESDEDLKQFARDEHWGHHASCTAPIGADDDAMAVLDGKFRVRGVEGLRVVDASIFPKIPGMYIVAAIYMASEKAADVIIEAAKSS</sequence>
<gene>
    <name evidence="4" type="ORF">PG993_000872</name>
</gene>
<evidence type="ECO:0000259" key="3">
    <source>
        <dbReference type="PROSITE" id="PS00624"/>
    </source>
</evidence>
<feature type="signal peptide" evidence="2">
    <location>
        <begin position="1"/>
        <end position="16"/>
    </location>
</feature>
<dbReference type="InterPro" id="IPR000172">
    <property type="entry name" value="GMC_OxRdtase_N"/>
</dbReference>
<feature type="domain" description="Glucose-methanol-choline oxidoreductase N-terminal" evidence="3">
    <location>
        <begin position="381"/>
        <end position="395"/>
    </location>
</feature>
<dbReference type="EMBL" id="JAQQWK010000001">
    <property type="protein sequence ID" value="KAK8055645.1"/>
    <property type="molecule type" value="Genomic_DNA"/>
</dbReference>
<keyword evidence="5" id="KW-1185">Reference proteome</keyword>
<dbReference type="InterPro" id="IPR036188">
    <property type="entry name" value="FAD/NAD-bd_sf"/>
</dbReference>